<feature type="transmembrane region" description="Helical" evidence="10">
    <location>
        <begin position="44"/>
        <end position="70"/>
    </location>
</feature>
<organism evidence="11 12">
    <name type="scientific">Cryptotermes secundus</name>
    <dbReference type="NCBI Taxonomy" id="105785"/>
    <lineage>
        <taxon>Eukaryota</taxon>
        <taxon>Metazoa</taxon>
        <taxon>Ecdysozoa</taxon>
        <taxon>Arthropoda</taxon>
        <taxon>Hexapoda</taxon>
        <taxon>Insecta</taxon>
        <taxon>Pterygota</taxon>
        <taxon>Neoptera</taxon>
        <taxon>Polyneoptera</taxon>
        <taxon>Dictyoptera</taxon>
        <taxon>Blattodea</taxon>
        <taxon>Blattoidea</taxon>
        <taxon>Termitoidae</taxon>
        <taxon>Kalotermitidae</taxon>
        <taxon>Cryptotermitinae</taxon>
        <taxon>Cryptotermes</taxon>
    </lineage>
</organism>
<dbReference type="OrthoDB" id="7677057at2759"/>
<keyword evidence="3" id="KW-0716">Sensory transduction</keyword>
<evidence type="ECO:0000256" key="8">
    <source>
        <dbReference type="ARBA" id="ARBA00023170"/>
    </source>
</evidence>
<feature type="transmembrane region" description="Helical" evidence="10">
    <location>
        <begin position="82"/>
        <end position="100"/>
    </location>
</feature>
<protein>
    <recommendedName>
        <fullName evidence="13">Odorant receptor</fullName>
    </recommendedName>
</protein>
<dbReference type="GO" id="GO:0007165">
    <property type="term" value="P:signal transduction"/>
    <property type="evidence" value="ECO:0007669"/>
    <property type="project" value="UniProtKB-KW"/>
</dbReference>
<comment type="caution">
    <text evidence="11">The sequence shown here is derived from an EMBL/GenBank/DDBJ whole genome shotgun (WGS) entry which is preliminary data.</text>
</comment>
<evidence type="ECO:0000256" key="9">
    <source>
        <dbReference type="ARBA" id="ARBA00023224"/>
    </source>
</evidence>
<comment type="subcellular location">
    <subcellularLocation>
        <location evidence="1">Cell membrane</location>
        <topology evidence="1">Multi-pass membrane protein</topology>
    </subcellularLocation>
</comment>
<proteinExistence type="predicted"/>
<keyword evidence="8" id="KW-0675">Receptor</keyword>
<evidence type="ECO:0000256" key="10">
    <source>
        <dbReference type="SAM" id="Phobius"/>
    </source>
</evidence>
<dbReference type="Pfam" id="PF02949">
    <property type="entry name" value="7tm_6"/>
    <property type="match status" value="1"/>
</dbReference>
<keyword evidence="6 10" id="KW-1133">Transmembrane helix</keyword>
<keyword evidence="9" id="KW-0807">Transducer</keyword>
<evidence type="ECO:0000256" key="5">
    <source>
        <dbReference type="ARBA" id="ARBA00022725"/>
    </source>
</evidence>
<evidence type="ECO:0000313" key="11">
    <source>
        <dbReference type="EMBL" id="PNF21444.1"/>
    </source>
</evidence>
<dbReference type="AlphaFoldDB" id="A0A2J7PYN7"/>
<evidence type="ECO:0000256" key="6">
    <source>
        <dbReference type="ARBA" id="ARBA00022989"/>
    </source>
</evidence>
<dbReference type="STRING" id="105785.A0A2J7PYN7"/>
<feature type="transmembrane region" description="Helical" evidence="10">
    <location>
        <begin position="219"/>
        <end position="238"/>
    </location>
</feature>
<evidence type="ECO:0000313" key="12">
    <source>
        <dbReference type="Proteomes" id="UP000235965"/>
    </source>
</evidence>
<dbReference type="Proteomes" id="UP000235965">
    <property type="component" value="Unassembled WGS sequence"/>
</dbReference>
<accession>A0A2J7PYN7</accession>
<keyword evidence="5" id="KW-0552">Olfaction</keyword>
<feature type="transmembrane region" description="Helical" evidence="10">
    <location>
        <begin position="142"/>
        <end position="163"/>
    </location>
</feature>
<evidence type="ECO:0000256" key="4">
    <source>
        <dbReference type="ARBA" id="ARBA00022692"/>
    </source>
</evidence>
<evidence type="ECO:0000256" key="7">
    <source>
        <dbReference type="ARBA" id="ARBA00023136"/>
    </source>
</evidence>
<evidence type="ECO:0000256" key="3">
    <source>
        <dbReference type="ARBA" id="ARBA00022606"/>
    </source>
</evidence>
<keyword evidence="4 10" id="KW-0812">Transmembrane</keyword>
<dbReference type="FunCoup" id="A0A2J7PYN7">
    <property type="interactions" value="32"/>
</dbReference>
<dbReference type="PANTHER" id="PTHR21137:SF35">
    <property type="entry name" value="ODORANT RECEPTOR 19A-RELATED"/>
    <property type="match status" value="1"/>
</dbReference>
<dbReference type="GO" id="GO:0005886">
    <property type="term" value="C:plasma membrane"/>
    <property type="evidence" value="ECO:0007669"/>
    <property type="project" value="UniProtKB-SubCell"/>
</dbReference>
<dbReference type="InParanoid" id="A0A2J7PYN7"/>
<gene>
    <name evidence="11" type="ORF">B7P43_G13561</name>
</gene>
<dbReference type="PANTHER" id="PTHR21137">
    <property type="entry name" value="ODORANT RECEPTOR"/>
    <property type="match status" value="1"/>
</dbReference>
<dbReference type="InterPro" id="IPR004117">
    <property type="entry name" value="7tm6_olfct_rcpt"/>
</dbReference>
<keyword evidence="2" id="KW-1003">Cell membrane</keyword>
<keyword evidence="7 10" id="KW-0472">Membrane</keyword>
<evidence type="ECO:0008006" key="13">
    <source>
        <dbReference type="Google" id="ProtNLM"/>
    </source>
</evidence>
<reference evidence="11 12" key="1">
    <citation type="submission" date="2017-12" db="EMBL/GenBank/DDBJ databases">
        <title>Hemimetabolous genomes reveal molecular basis of termite eusociality.</title>
        <authorList>
            <person name="Harrison M.C."/>
            <person name="Jongepier E."/>
            <person name="Robertson H.M."/>
            <person name="Arning N."/>
            <person name="Bitard-Feildel T."/>
            <person name="Chao H."/>
            <person name="Childers C.P."/>
            <person name="Dinh H."/>
            <person name="Doddapaneni H."/>
            <person name="Dugan S."/>
            <person name="Gowin J."/>
            <person name="Greiner C."/>
            <person name="Han Y."/>
            <person name="Hu H."/>
            <person name="Hughes D.S.T."/>
            <person name="Huylmans A.-K."/>
            <person name="Kemena C."/>
            <person name="Kremer L.P.M."/>
            <person name="Lee S.L."/>
            <person name="Lopez-Ezquerra A."/>
            <person name="Mallet L."/>
            <person name="Monroy-Kuhn J.M."/>
            <person name="Moser A."/>
            <person name="Murali S.C."/>
            <person name="Muzny D.M."/>
            <person name="Otani S."/>
            <person name="Piulachs M.-D."/>
            <person name="Poelchau M."/>
            <person name="Qu J."/>
            <person name="Schaub F."/>
            <person name="Wada-Katsumata A."/>
            <person name="Worley K.C."/>
            <person name="Xie Q."/>
            <person name="Ylla G."/>
            <person name="Poulsen M."/>
            <person name="Gibbs R.A."/>
            <person name="Schal C."/>
            <person name="Richards S."/>
            <person name="Belles X."/>
            <person name="Korb J."/>
            <person name="Bornberg-Bauer E."/>
        </authorList>
    </citation>
    <scope>NUCLEOTIDE SEQUENCE [LARGE SCALE GENOMIC DNA]</scope>
    <source>
        <tissue evidence="11">Whole body</tissue>
    </source>
</reference>
<name>A0A2J7PYN7_9NEOP</name>
<dbReference type="GO" id="GO:0004984">
    <property type="term" value="F:olfactory receptor activity"/>
    <property type="evidence" value="ECO:0007669"/>
    <property type="project" value="InterPro"/>
</dbReference>
<dbReference type="EMBL" id="NEVH01020342">
    <property type="protein sequence ID" value="PNF21444.1"/>
    <property type="molecule type" value="Genomic_DNA"/>
</dbReference>
<keyword evidence="12" id="KW-1185">Reference proteome</keyword>
<dbReference type="GO" id="GO:0005549">
    <property type="term" value="F:odorant binding"/>
    <property type="evidence" value="ECO:0007669"/>
    <property type="project" value="InterPro"/>
</dbReference>
<sequence>MQTSGGSVEAEREVKPWESMRLCVAILKIGGLWHTRDMTHRGAILYNVLKTFVLLVFSSIALSVYVYLFVEWGSFIDMLETYAYSISCTVYFFKFYVILFRNAEVQHITNTVQENFVIHGKELSTENRTIIRNTMKFARKITIAYGTMNIASLTIYTILGPLISASVPFQTQNEANNSSEIHVSNRKLPFEIWFPVDVTQSPRFEIAYMYLSTATVVNMWNIVGIEAFLMTTFIYLTGQFELLCDSIRNASQRVTYRLNQRQLASAGGDDINELHDFMSDKEKKNRYSNGNTESSIIPAMGKVNIT</sequence>
<evidence type="ECO:0000256" key="1">
    <source>
        <dbReference type="ARBA" id="ARBA00004651"/>
    </source>
</evidence>
<evidence type="ECO:0000256" key="2">
    <source>
        <dbReference type="ARBA" id="ARBA00022475"/>
    </source>
</evidence>